<dbReference type="OrthoDB" id="3078668at2"/>
<evidence type="ECO:0000313" key="2">
    <source>
        <dbReference type="Proteomes" id="UP000030980"/>
    </source>
</evidence>
<name>A0A0B3C167_9PSED</name>
<sequence length="171" mass="18701">MAMPKKLKSMLLFNEGNSYVGQCASVTLPKLGRKFESWRGAGMDGPVKVDLGHSDDGIQLEWTLGGWDLTALKQFGATKIDGAMLRFSGSVQRDDTGEVSAVEVVVRGRHEEIDFGESKSGEDTEHKYVTTCSYYKLTIGGEVVIEIDLLNFIFNVGGDDRLAAHRQALGL</sequence>
<keyword evidence="2" id="KW-1185">Reference proteome</keyword>
<dbReference type="InterPro" id="IPR006498">
    <property type="entry name" value="Tail_tube"/>
</dbReference>
<organism evidence="1 2">
    <name type="scientific">Pseudomonas flexibilis</name>
    <dbReference type="NCBI Taxonomy" id="706570"/>
    <lineage>
        <taxon>Bacteria</taxon>
        <taxon>Pseudomonadati</taxon>
        <taxon>Pseudomonadota</taxon>
        <taxon>Gammaproteobacteria</taxon>
        <taxon>Pseudomonadales</taxon>
        <taxon>Pseudomonadaceae</taxon>
        <taxon>Pseudomonas</taxon>
    </lineage>
</organism>
<proteinExistence type="predicted"/>
<evidence type="ECO:0000313" key="1">
    <source>
        <dbReference type="EMBL" id="KHO66649.1"/>
    </source>
</evidence>
<dbReference type="AlphaFoldDB" id="A0A0B3C167"/>
<dbReference type="Proteomes" id="UP000030980">
    <property type="component" value="Unassembled WGS sequence"/>
</dbReference>
<gene>
    <name evidence="1" type="ORF">PT85_03615</name>
</gene>
<dbReference type="RefSeq" id="WP_039605928.1">
    <property type="nucleotide sequence ID" value="NZ_FMUP01000005.1"/>
</dbReference>
<reference evidence="1 2" key="1">
    <citation type="submission" date="2014-11" db="EMBL/GenBank/DDBJ databases">
        <title>Genome sequence of Pseudomonas tuomuerensis JCM 14085.</title>
        <authorList>
            <person name="Shin S.-K."/>
            <person name="Yi H."/>
        </authorList>
    </citation>
    <scope>NUCLEOTIDE SEQUENCE [LARGE SCALE GENOMIC DNA]</scope>
    <source>
        <strain evidence="1 2">JCM 14085</strain>
    </source>
</reference>
<comment type="caution">
    <text evidence="1">The sequence shown here is derived from an EMBL/GenBank/DDBJ whole genome shotgun (WGS) entry which is preliminary data.</text>
</comment>
<dbReference type="EMBL" id="JTAK01000001">
    <property type="protein sequence ID" value="KHO66649.1"/>
    <property type="molecule type" value="Genomic_DNA"/>
</dbReference>
<protein>
    <submittedName>
        <fullName evidence="1">Major tail tube protein</fullName>
    </submittedName>
</protein>
<accession>A0A0B3C167</accession>
<dbReference type="NCBIfam" id="TIGR01611">
    <property type="entry name" value="tail_tube"/>
    <property type="match status" value="1"/>
</dbReference>
<dbReference type="STRING" id="706570.PT85_03615"/>
<dbReference type="Pfam" id="PF04985">
    <property type="entry name" value="Phage_tube"/>
    <property type="match status" value="1"/>
</dbReference>